<dbReference type="Gene3D" id="1.10.287.130">
    <property type="match status" value="1"/>
</dbReference>
<keyword evidence="23" id="KW-1185">Reference proteome</keyword>
<feature type="transmembrane region" description="Helical" evidence="17">
    <location>
        <begin position="39"/>
        <end position="56"/>
    </location>
</feature>
<dbReference type="PRINTS" id="PR00344">
    <property type="entry name" value="BCTRLSENSOR"/>
</dbReference>
<dbReference type="Pfam" id="PF00512">
    <property type="entry name" value="HisKA"/>
    <property type="match status" value="1"/>
</dbReference>
<feature type="domain" description="Histidine kinase" evidence="18">
    <location>
        <begin position="369"/>
        <end position="590"/>
    </location>
</feature>
<proteinExistence type="predicted"/>
<dbReference type="Gene3D" id="3.40.50.2300">
    <property type="match status" value="1"/>
</dbReference>
<evidence type="ECO:0000256" key="11">
    <source>
        <dbReference type="ARBA" id="ARBA00022989"/>
    </source>
</evidence>
<evidence type="ECO:0000256" key="15">
    <source>
        <dbReference type="PROSITE-ProRule" id="PRU00110"/>
    </source>
</evidence>
<dbReference type="Pfam" id="PF01627">
    <property type="entry name" value="Hpt"/>
    <property type="match status" value="1"/>
</dbReference>
<dbReference type="SUPFAM" id="SSF55874">
    <property type="entry name" value="ATPase domain of HSP90 chaperone/DNA topoisomerase II/histidine kinase"/>
    <property type="match status" value="1"/>
</dbReference>
<dbReference type="PROSITE" id="PS50110">
    <property type="entry name" value="RESPONSE_REGULATORY"/>
    <property type="match status" value="1"/>
</dbReference>
<evidence type="ECO:0000259" key="19">
    <source>
        <dbReference type="PROSITE" id="PS50110"/>
    </source>
</evidence>
<sequence>MDMFSIRFFEVIALISSISMLLLGLYAYISSQNNPGVKAYVGLTFAASIYSFGYAFELSSPTLADIIFWLKIEYIAIPLIPVLWFLMILYYCRLERYLNRKTLTLLFTVPFFTYLVFHTNDAHHWFYKTLSFDVESPIPVFSAGKGFWYWIHIAYSYLCFLAGIFLLVRLQQRVATHYRRKITLMIIGILLPLFGDFLYLTGYSPMDLDLAPILICFTSLIHSVVLLNFRFFDFVPVAREKVFESVQDGVIILDRMDRIVEFNPAASSFFPFLISSSIGVPIKEVLFDYPDLLAQIESGALTTDMKITGVQGTLYYFSRLSPIMSKKGPVGKVLLLSDITEKQRSEAELKIAKKKAEEASQAKSDFLAMMSHEIRTPMNGILGMNNLMLGTSLSREQREYADSIQESAEILLSVLNDILDYSKVEAGKMDLECIHFYLGSTIKSVVRLFENSAMEKGLRLSLSIAPTVDKSVQGDPVRLRQVLINLIGNAVKFTHHGEITISVHGEFLDDHRMNVHFEVTDTGIGIKEGLVHCLFSPFVQGDTSTARKFGGTGLGLAISKQLVELMGGEIGVKSVPGKGSTFWFSIPFRTISTEAPPHMDEFLESKMASQEKPYPLWEIEQPLLLVEDNRVNQKLAVTLLNKLGFIVHVANNGTEALHAITEREYALVFMDCQMPELDGFDTTRIIRETESKTRRHLPIIAMTAMAMQGDRERCLRAGMDDYISKPILLDQLIPRLDHWLPAQRAAGRPLTSGVREDDSLSLGTDDHASVIDLNVLKEILDLTDDDQRILHSIMDTYKKESATLMQNLRDAVHRLNPEAIEKSGHALKSSSASIGATAFSKLCAKMEQLGRKHDLNNVGTLFHEMEKQFQEVITTLDRL</sequence>
<evidence type="ECO:0000313" key="23">
    <source>
        <dbReference type="Proteomes" id="UP000617402"/>
    </source>
</evidence>
<dbReference type="Pfam" id="PF02518">
    <property type="entry name" value="HATPase_c"/>
    <property type="match status" value="1"/>
</dbReference>
<evidence type="ECO:0000256" key="4">
    <source>
        <dbReference type="ARBA" id="ARBA00018672"/>
    </source>
</evidence>
<feature type="transmembrane region" description="Helical" evidence="17">
    <location>
        <begin position="147"/>
        <end position="170"/>
    </location>
</feature>
<dbReference type="Pfam" id="PF00072">
    <property type="entry name" value="Response_reg"/>
    <property type="match status" value="1"/>
</dbReference>
<feature type="transmembrane region" description="Helical" evidence="17">
    <location>
        <begin position="210"/>
        <end position="229"/>
    </location>
</feature>
<dbReference type="InterPro" id="IPR001789">
    <property type="entry name" value="Sig_transdc_resp-reg_receiver"/>
</dbReference>
<evidence type="ECO:0000256" key="16">
    <source>
        <dbReference type="PROSITE-ProRule" id="PRU00169"/>
    </source>
</evidence>
<accession>A0ABR7T5G9</accession>
<feature type="transmembrane region" description="Helical" evidence="17">
    <location>
        <begin position="6"/>
        <end position="27"/>
    </location>
</feature>
<keyword evidence="13 17" id="KW-0472">Membrane</keyword>
<comment type="subcellular location">
    <subcellularLocation>
        <location evidence="2">Cell membrane</location>
        <topology evidence="2">Multi-pass membrane protein</topology>
    </subcellularLocation>
</comment>
<feature type="transmembrane region" description="Helical" evidence="17">
    <location>
        <begin position="103"/>
        <end position="127"/>
    </location>
</feature>
<dbReference type="SUPFAM" id="SSF55785">
    <property type="entry name" value="PYP-like sensor domain (PAS domain)"/>
    <property type="match status" value="1"/>
</dbReference>
<dbReference type="PROSITE" id="PS50113">
    <property type="entry name" value="PAC"/>
    <property type="match status" value="1"/>
</dbReference>
<evidence type="ECO:0000259" key="21">
    <source>
        <dbReference type="PROSITE" id="PS50894"/>
    </source>
</evidence>
<dbReference type="SUPFAM" id="SSF47226">
    <property type="entry name" value="Histidine-containing phosphotransfer domain, HPT domain"/>
    <property type="match status" value="1"/>
</dbReference>
<dbReference type="SMART" id="SM00448">
    <property type="entry name" value="REC"/>
    <property type="match status" value="1"/>
</dbReference>
<dbReference type="InterPro" id="IPR008207">
    <property type="entry name" value="Sig_transdc_His_kin_Hpt_dom"/>
</dbReference>
<feature type="transmembrane region" description="Helical" evidence="17">
    <location>
        <begin position="68"/>
        <end position="91"/>
    </location>
</feature>
<name>A0ABR7T5G9_HELCL</name>
<dbReference type="CDD" id="cd16922">
    <property type="entry name" value="HATPase_EvgS-ArcB-TorS-like"/>
    <property type="match status" value="1"/>
</dbReference>
<dbReference type="SMART" id="SM00388">
    <property type="entry name" value="HisKA"/>
    <property type="match status" value="1"/>
</dbReference>
<evidence type="ECO:0000256" key="17">
    <source>
        <dbReference type="SAM" id="Phobius"/>
    </source>
</evidence>
<evidence type="ECO:0000256" key="3">
    <source>
        <dbReference type="ARBA" id="ARBA00012438"/>
    </source>
</evidence>
<dbReference type="InterPro" id="IPR000700">
    <property type="entry name" value="PAS-assoc_C"/>
</dbReference>
<dbReference type="InterPro" id="IPR031621">
    <property type="entry name" value="HisKA_7TM"/>
</dbReference>
<gene>
    <name evidence="22" type="ORF">H1S01_11760</name>
</gene>
<feature type="transmembrane region" description="Helical" evidence="17">
    <location>
        <begin position="182"/>
        <end position="204"/>
    </location>
</feature>
<keyword evidence="10" id="KW-0067">ATP-binding</keyword>
<keyword evidence="9" id="KW-0418">Kinase</keyword>
<evidence type="ECO:0000256" key="5">
    <source>
        <dbReference type="ARBA" id="ARBA00022475"/>
    </source>
</evidence>
<evidence type="ECO:0000256" key="6">
    <source>
        <dbReference type="ARBA" id="ARBA00022553"/>
    </source>
</evidence>
<dbReference type="Proteomes" id="UP000617402">
    <property type="component" value="Unassembled WGS sequence"/>
</dbReference>
<keyword evidence="6 16" id="KW-0597">Phosphoprotein</keyword>
<evidence type="ECO:0000259" key="20">
    <source>
        <dbReference type="PROSITE" id="PS50113"/>
    </source>
</evidence>
<dbReference type="Pfam" id="PF13188">
    <property type="entry name" value="PAS_8"/>
    <property type="match status" value="1"/>
</dbReference>
<keyword evidence="8" id="KW-0547">Nucleotide-binding</keyword>
<feature type="modified residue" description="Phosphohistidine" evidence="15">
    <location>
        <position position="825"/>
    </location>
</feature>
<comment type="caution">
    <text evidence="22">The sequence shown here is derived from an EMBL/GenBank/DDBJ whole genome shotgun (WGS) entry which is preliminary data.</text>
</comment>
<dbReference type="SUPFAM" id="SSF52172">
    <property type="entry name" value="CheY-like"/>
    <property type="match status" value="1"/>
</dbReference>
<dbReference type="CDD" id="cd17546">
    <property type="entry name" value="REC_hyHK_CKI1_RcsC-like"/>
    <property type="match status" value="1"/>
</dbReference>
<dbReference type="InterPro" id="IPR000014">
    <property type="entry name" value="PAS"/>
</dbReference>
<dbReference type="Pfam" id="PF16927">
    <property type="entry name" value="HisKA_7TM"/>
    <property type="match status" value="1"/>
</dbReference>
<dbReference type="InterPro" id="IPR035965">
    <property type="entry name" value="PAS-like_dom_sf"/>
</dbReference>
<dbReference type="EMBL" id="JACVHF010000011">
    <property type="protein sequence ID" value="MBC9785185.1"/>
    <property type="molecule type" value="Genomic_DNA"/>
</dbReference>
<feature type="domain" description="PAC" evidence="20">
    <location>
        <begin position="301"/>
        <end position="351"/>
    </location>
</feature>
<dbReference type="PANTHER" id="PTHR45339">
    <property type="entry name" value="HYBRID SIGNAL TRANSDUCTION HISTIDINE KINASE J"/>
    <property type="match status" value="1"/>
</dbReference>
<dbReference type="SUPFAM" id="SSF47384">
    <property type="entry name" value="Homodimeric domain of signal transducing histidine kinase"/>
    <property type="match status" value="1"/>
</dbReference>
<dbReference type="Gene3D" id="3.30.565.10">
    <property type="entry name" value="Histidine kinase-like ATPase, C-terminal domain"/>
    <property type="match status" value="1"/>
</dbReference>
<protein>
    <recommendedName>
        <fullName evidence="4">Stage 0 sporulation protein A homolog</fullName>
        <ecNumber evidence="3">2.7.13.3</ecNumber>
    </recommendedName>
</protein>
<feature type="modified residue" description="4-aspartylphosphate" evidence="16">
    <location>
        <position position="671"/>
    </location>
</feature>
<dbReference type="InterPro" id="IPR036890">
    <property type="entry name" value="HATPase_C_sf"/>
</dbReference>
<dbReference type="EC" id="2.7.13.3" evidence="3"/>
<evidence type="ECO:0000256" key="13">
    <source>
        <dbReference type="ARBA" id="ARBA00023136"/>
    </source>
</evidence>
<dbReference type="Gene3D" id="1.20.120.160">
    <property type="entry name" value="HPT domain"/>
    <property type="match status" value="1"/>
</dbReference>
<dbReference type="PROSITE" id="PS50109">
    <property type="entry name" value="HIS_KIN"/>
    <property type="match status" value="1"/>
</dbReference>
<dbReference type="InterPro" id="IPR003661">
    <property type="entry name" value="HisK_dim/P_dom"/>
</dbReference>
<feature type="domain" description="Response regulatory" evidence="19">
    <location>
        <begin position="622"/>
        <end position="740"/>
    </location>
</feature>
<dbReference type="InterPro" id="IPR003594">
    <property type="entry name" value="HATPase_dom"/>
</dbReference>
<dbReference type="InterPro" id="IPR005467">
    <property type="entry name" value="His_kinase_dom"/>
</dbReference>
<keyword evidence="12" id="KW-0902">Two-component regulatory system</keyword>
<evidence type="ECO:0000256" key="10">
    <source>
        <dbReference type="ARBA" id="ARBA00022840"/>
    </source>
</evidence>
<dbReference type="InterPro" id="IPR004358">
    <property type="entry name" value="Sig_transdc_His_kin-like_C"/>
</dbReference>
<dbReference type="CDD" id="cd00082">
    <property type="entry name" value="HisKA"/>
    <property type="match status" value="1"/>
</dbReference>
<keyword evidence="7 17" id="KW-0812">Transmembrane</keyword>
<organism evidence="22 23">
    <name type="scientific">Heliobacterium chlorum</name>
    <dbReference type="NCBI Taxonomy" id="2698"/>
    <lineage>
        <taxon>Bacteria</taxon>
        <taxon>Bacillati</taxon>
        <taxon>Bacillota</taxon>
        <taxon>Clostridia</taxon>
        <taxon>Eubacteriales</taxon>
        <taxon>Heliobacteriaceae</taxon>
        <taxon>Heliobacterium</taxon>
    </lineage>
</organism>
<keyword evidence="5" id="KW-1003">Cell membrane</keyword>
<keyword evidence="9" id="KW-0808">Transferase</keyword>
<evidence type="ECO:0000256" key="1">
    <source>
        <dbReference type="ARBA" id="ARBA00000085"/>
    </source>
</evidence>
<feature type="domain" description="HPt" evidence="21">
    <location>
        <begin position="786"/>
        <end position="879"/>
    </location>
</feature>
<comment type="catalytic activity">
    <reaction evidence="1">
        <text>ATP + protein L-histidine = ADP + protein N-phospho-L-histidine.</text>
        <dbReference type="EC" id="2.7.13.3"/>
    </reaction>
</comment>
<evidence type="ECO:0000259" key="18">
    <source>
        <dbReference type="PROSITE" id="PS50109"/>
    </source>
</evidence>
<dbReference type="PROSITE" id="PS50894">
    <property type="entry name" value="HPT"/>
    <property type="match status" value="1"/>
</dbReference>
<comment type="function">
    <text evidence="14">May play the central regulatory role in sporulation. It may be an element of the effector pathway responsible for the activation of sporulation genes in response to nutritional stress. Spo0A may act in concert with spo0H (a sigma factor) to control the expression of some genes that are critical to the sporulation process.</text>
</comment>
<dbReference type="InterPro" id="IPR011006">
    <property type="entry name" value="CheY-like_superfamily"/>
</dbReference>
<evidence type="ECO:0000256" key="2">
    <source>
        <dbReference type="ARBA" id="ARBA00004651"/>
    </source>
</evidence>
<dbReference type="SMART" id="SM00387">
    <property type="entry name" value="HATPase_c"/>
    <property type="match status" value="1"/>
</dbReference>
<evidence type="ECO:0000256" key="8">
    <source>
        <dbReference type="ARBA" id="ARBA00022741"/>
    </source>
</evidence>
<evidence type="ECO:0000256" key="12">
    <source>
        <dbReference type="ARBA" id="ARBA00023012"/>
    </source>
</evidence>
<evidence type="ECO:0000313" key="22">
    <source>
        <dbReference type="EMBL" id="MBC9785185.1"/>
    </source>
</evidence>
<evidence type="ECO:0000256" key="9">
    <source>
        <dbReference type="ARBA" id="ARBA00022777"/>
    </source>
</evidence>
<keyword evidence="11 17" id="KW-1133">Transmembrane helix</keyword>
<reference evidence="22 23" key="1">
    <citation type="submission" date="2020-07" db="EMBL/GenBank/DDBJ databases">
        <title>Draft whole-genome sequence of Heliobacterium chlorum DSM 3682, type strain.</title>
        <authorList>
            <person name="Kyndt J.A."/>
            <person name="Meyer T.E."/>
            <person name="Imhoff J.F."/>
        </authorList>
    </citation>
    <scope>NUCLEOTIDE SEQUENCE [LARGE SCALE GENOMIC DNA]</scope>
    <source>
        <strain evidence="22 23">DSM 3682</strain>
    </source>
</reference>
<dbReference type="InterPro" id="IPR036641">
    <property type="entry name" value="HPT_dom_sf"/>
</dbReference>
<dbReference type="InterPro" id="IPR036097">
    <property type="entry name" value="HisK_dim/P_sf"/>
</dbReference>
<dbReference type="Gene3D" id="3.30.450.20">
    <property type="entry name" value="PAS domain"/>
    <property type="match status" value="1"/>
</dbReference>
<dbReference type="PANTHER" id="PTHR45339:SF1">
    <property type="entry name" value="HYBRID SIGNAL TRANSDUCTION HISTIDINE KINASE J"/>
    <property type="match status" value="1"/>
</dbReference>
<evidence type="ECO:0000256" key="14">
    <source>
        <dbReference type="ARBA" id="ARBA00024867"/>
    </source>
</evidence>
<evidence type="ECO:0000256" key="7">
    <source>
        <dbReference type="ARBA" id="ARBA00022692"/>
    </source>
</evidence>
<dbReference type="RefSeq" id="WP_188040679.1">
    <property type="nucleotide sequence ID" value="NZ_JACVHF010000011.1"/>
</dbReference>